<dbReference type="Proteomes" id="UP000193553">
    <property type="component" value="Unassembled WGS sequence"/>
</dbReference>
<dbReference type="RefSeq" id="WP_085357637.1">
    <property type="nucleotide sequence ID" value="NZ_NAFD01000151.1"/>
</dbReference>
<sequence>MIEIATNAHDNVGDRQQLHSICRSQNGNVAGNALPAMAVSIGNIIINAHDEADPISKATALIS</sequence>
<organism evidence="1">
    <name type="scientific">Bradyrhizobium canariense</name>
    <dbReference type="NCBI Taxonomy" id="255045"/>
    <lineage>
        <taxon>Bacteria</taxon>
        <taxon>Pseudomonadati</taxon>
        <taxon>Pseudomonadota</taxon>
        <taxon>Alphaproteobacteria</taxon>
        <taxon>Hyphomicrobiales</taxon>
        <taxon>Nitrobacteraceae</taxon>
        <taxon>Bradyrhizobium</taxon>
    </lineage>
</organism>
<evidence type="ECO:0000313" key="1">
    <source>
        <dbReference type="EMBL" id="OSJ01875.1"/>
    </source>
</evidence>
<dbReference type="AlphaFoldDB" id="A0A1X3GW35"/>
<accession>A0A1X3GW35</accession>
<proteinExistence type="predicted"/>
<name>A0A1X3GW35_9BRAD</name>
<dbReference type="EMBL" id="NAFI01000190">
    <property type="protein sequence ID" value="OSJ01875.1"/>
    <property type="molecule type" value="Genomic_DNA"/>
</dbReference>
<gene>
    <name evidence="1" type="ORF">BSZ18_39490</name>
</gene>
<protein>
    <submittedName>
        <fullName evidence="1">Uncharacterized protein</fullName>
    </submittedName>
</protein>
<reference evidence="1" key="1">
    <citation type="submission" date="2017-03" db="EMBL/GenBank/DDBJ databases">
        <title>Whole genome sequences of fourteen strains of Bradyrhizobium canariense and one strain of Bradyrhizobium japonicum isolated from Lupinus (Papilionoideae: Genisteae) species in Algeria.</title>
        <authorList>
            <person name="Crovadore J."/>
            <person name="Chekireb D."/>
            <person name="Brachmann A."/>
            <person name="Chablais R."/>
            <person name="Cochard B."/>
            <person name="Lefort F."/>
        </authorList>
    </citation>
    <scope>NUCLEOTIDE SEQUENCE [LARGE SCALE GENOMIC DNA]</scope>
    <source>
        <strain evidence="1">UBMA195</strain>
    </source>
</reference>
<comment type="caution">
    <text evidence="1">The sequence shown here is derived from an EMBL/GenBank/DDBJ whole genome shotgun (WGS) entry which is preliminary data.</text>
</comment>